<dbReference type="Pfam" id="PF13419">
    <property type="entry name" value="HAD_2"/>
    <property type="match status" value="1"/>
</dbReference>
<dbReference type="NCBIfam" id="TIGR01549">
    <property type="entry name" value="HAD-SF-IA-v1"/>
    <property type="match status" value="1"/>
</dbReference>
<dbReference type="SUPFAM" id="SSF56784">
    <property type="entry name" value="HAD-like"/>
    <property type="match status" value="1"/>
</dbReference>
<keyword evidence="2" id="KW-0378">Hydrolase</keyword>
<dbReference type="PANTHER" id="PTHR43434">
    <property type="entry name" value="PHOSPHOGLYCOLATE PHOSPHATASE"/>
    <property type="match status" value="1"/>
</dbReference>
<dbReference type="PANTHER" id="PTHR43434:SF1">
    <property type="entry name" value="PHOSPHOGLYCOLATE PHOSPHATASE"/>
    <property type="match status" value="1"/>
</dbReference>
<dbReference type="InterPro" id="IPR006439">
    <property type="entry name" value="HAD-SF_hydro_IA"/>
</dbReference>
<dbReference type="AlphaFoldDB" id="A0AA41KF10"/>
<sequence>MGYESVIFDNDGVLLTLTDMDAHYAGARRAFETVGVASPTTAHVEAMSIGVTVPELTAVCETYDIDPERFFRARDEAMAETQRSLILAGEKQPYGDIAALDRLDCPLGVVSSNQRETVAFAFEHFGLARHFDSVWAREPTVESLRRKKPRPYYLERAMDDLGVDNALFVGDNESDIEAAHRAGVDSAFIRRPHRVDAELGVDPDHDVRGLDDVVDLAG</sequence>
<organism evidence="2 3">
    <name type="scientific">Haloarcula salina</name>
    <dbReference type="NCBI Taxonomy" id="1429914"/>
    <lineage>
        <taxon>Archaea</taxon>
        <taxon>Methanobacteriati</taxon>
        <taxon>Methanobacteriota</taxon>
        <taxon>Stenosarchaea group</taxon>
        <taxon>Halobacteria</taxon>
        <taxon>Halobacteriales</taxon>
        <taxon>Haloarculaceae</taxon>
        <taxon>Haloarcula</taxon>
    </lineage>
</organism>
<proteinExistence type="inferred from homology"/>
<dbReference type="InterPro" id="IPR041492">
    <property type="entry name" value="HAD_2"/>
</dbReference>
<dbReference type="GO" id="GO:0008967">
    <property type="term" value="F:phosphoglycolate phosphatase activity"/>
    <property type="evidence" value="ECO:0007669"/>
    <property type="project" value="TreeGrafter"/>
</dbReference>
<comment type="caution">
    <text evidence="2">The sequence shown here is derived from an EMBL/GenBank/DDBJ whole genome shotgun (WGS) entry which is preliminary data.</text>
</comment>
<dbReference type="SFLD" id="SFLDS00003">
    <property type="entry name" value="Haloacid_Dehalogenase"/>
    <property type="match status" value="1"/>
</dbReference>
<dbReference type="GO" id="GO:0006281">
    <property type="term" value="P:DNA repair"/>
    <property type="evidence" value="ECO:0007669"/>
    <property type="project" value="TreeGrafter"/>
</dbReference>
<dbReference type="SFLD" id="SFLDG01129">
    <property type="entry name" value="C1.5:_HAD__Beta-PGM__Phosphata"/>
    <property type="match status" value="1"/>
</dbReference>
<gene>
    <name evidence="2" type="ORF">KTS37_07195</name>
</gene>
<dbReference type="InterPro" id="IPR050155">
    <property type="entry name" value="HAD-like_hydrolase_sf"/>
</dbReference>
<name>A0AA41KF10_9EURY</name>
<dbReference type="InterPro" id="IPR036412">
    <property type="entry name" value="HAD-like_sf"/>
</dbReference>
<keyword evidence="3" id="KW-1185">Reference proteome</keyword>
<protein>
    <submittedName>
        <fullName evidence="2">HAD family hydrolase</fullName>
    </submittedName>
</protein>
<evidence type="ECO:0000313" key="2">
    <source>
        <dbReference type="EMBL" id="MBV0901572.1"/>
    </source>
</evidence>
<dbReference type="Proteomes" id="UP001166304">
    <property type="component" value="Unassembled WGS sequence"/>
</dbReference>
<dbReference type="RefSeq" id="WP_162412777.1">
    <property type="nucleotide sequence ID" value="NZ_JAHQXE010000002.1"/>
</dbReference>
<evidence type="ECO:0000313" key="3">
    <source>
        <dbReference type="Proteomes" id="UP001166304"/>
    </source>
</evidence>
<dbReference type="EMBL" id="JAHQXE010000002">
    <property type="protein sequence ID" value="MBV0901572.1"/>
    <property type="molecule type" value="Genomic_DNA"/>
</dbReference>
<dbReference type="InterPro" id="IPR023214">
    <property type="entry name" value="HAD_sf"/>
</dbReference>
<evidence type="ECO:0000256" key="1">
    <source>
        <dbReference type="ARBA" id="ARBA00007958"/>
    </source>
</evidence>
<reference evidence="2" key="1">
    <citation type="submission" date="2021-06" db="EMBL/GenBank/DDBJ databases">
        <title>New haloarchaea isolates fom saline soil.</title>
        <authorList>
            <person name="Duran-Viseras A."/>
            <person name="Sanchez-Porro C.S."/>
            <person name="Ventosa A."/>
        </authorList>
    </citation>
    <scope>NUCLEOTIDE SEQUENCE</scope>
    <source>
        <strain evidence="2">JCM 18369</strain>
    </source>
</reference>
<dbReference type="Gene3D" id="3.40.50.1000">
    <property type="entry name" value="HAD superfamily/HAD-like"/>
    <property type="match status" value="1"/>
</dbReference>
<accession>A0AA41KF10</accession>
<comment type="similarity">
    <text evidence="1">Belongs to the HAD-like hydrolase superfamily.</text>
</comment>